<comment type="caution">
    <text evidence="1">The sequence shown here is derived from an EMBL/GenBank/DDBJ whole genome shotgun (WGS) entry which is preliminary data.</text>
</comment>
<protein>
    <submittedName>
        <fullName evidence="1">HAD family phosphatase</fullName>
    </submittedName>
</protein>
<dbReference type="InterPro" id="IPR036412">
    <property type="entry name" value="HAD-like_sf"/>
</dbReference>
<proteinExistence type="predicted"/>
<dbReference type="Gene3D" id="3.40.50.1000">
    <property type="entry name" value="HAD superfamily/HAD-like"/>
    <property type="match status" value="1"/>
</dbReference>
<dbReference type="Pfam" id="PF13419">
    <property type="entry name" value="HAD_2"/>
    <property type="match status" value="1"/>
</dbReference>
<keyword evidence="2" id="KW-1185">Reference proteome</keyword>
<dbReference type="Proteomes" id="UP000478417">
    <property type="component" value="Unassembled WGS sequence"/>
</dbReference>
<dbReference type="InterPro" id="IPR023198">
    <property type="entry name" value="PGP-like_dom2"/>
</dbReference>
<dbReference type="InterPro" id="IPR023214">
    <property type="entry name" value="HAD_sf"/>
</dbReference>
<dbReference type="SUPFAM" id="SSF56784">
    <property type="entry name" value="HAD-like"/>
    <property type="match status" value="1"/>
</dbReference>
<reference evidence="1 2" key="1">
    <citation type="submission" date="2020-02" db="EMBL/GenBank/DDBJ databases">
        <title>Albibacoteraceae fam. nov., the first described family within the subdivision 4 Verrucomicrobia.</title>
        <authorList>
            <person name="Xi F."/>
        </authorList>
    </citation>
    <scope>NUCLEOTIDE SEQUENCE [LARGE SCALE GENOMIC DNA]</scope>
    <source>
        <strain evidence="1 2">CK1056</strain>
    </source>
</reference>
<evidence type="ECO:0000313" key="2">
    <source>
        <dbReference type="Proteomes" id="UP000478417"/>
    </source>
</evidence>
<dbReference type="InterPro" id="IPR041492">
    <property type="entry name" value="HAD_2"/>
</dbReference>
<dbReference type="EMBL" id="JAAGNX010000001">
    <property type="protein sequence ID" value="NDV61579.1"/>
    <property type="molecule type" value="Genomic_DNA"/>
</dbReference>
<name>A0A6B2LZU6_9BACT</name>
<gene>
    <name evidence="1" type="ORF">G0Q06_03870</name>
</gene>
<dbReference type="Gene3D" id="1.10.150.240">
    <property type="entry name" value="Putative phosphatase, domain 2"/>
    <property type="match status" value="1"/>
</dbReference>
<accession>A0A6B2LZU6</accession>
<dbReference type="RefSeq" id="WP_163962645.1">
    <property type="nucleotide sequence ID" value="NZ_JAAGNX010000001.1"/>
</dbReference>
<dbReference type="AlphaFoldDB" id="A0A6B2LZU6"/>
<evidence type="ECO:0000313" key="1">
    <source>
        <dbReference type="EMBL" id="NDV61579.1"/>
    </source>
</evidence>
<organism evidence="1 2">
    <name type="scientific">Oceanipulchritudo coccoides</name>
    <dbReference type="NCBI Taxonomy" id="2706888"/>
    <lineage>
        <taxon>Bacteria</taxon>
        <taxon>Pseudomonadati</taxon>
        <taxon>Verrucomicrobiota</taxon>
        <taxon>Opitutia</taxon>
        <taxon>Puniceicoccales</taxon>
        <taxon>Oceanipulchritudinaceae</taxon>
        <taxon>Oceanipulchritudo</taxon>
    </lineage>
</organism>
<dbReference type="SFLD" id="SFLDG01129">
    <property type="entry name" value="C1.5:_HAD__Beta-PGM__Phosphata"/>
    <property type="match status" value="1"/>
</dbReference>
<sequence>MNKVQYPNLGETNPALGLQSLERTSDNRFFVGEGGVGAIGATGDGKVEFVGFEEHTLALVKSAMGYPAYYPVDALGEERPLKAVLMDLDGTTVHSESFWIWIIERSIGSLLGKKSFQLEEEDIPYVSGHSVSEHLQYCIEKYCPDKLLETARAHYFKHTHREMQLILEGKGREGAFEPSPGIKPFLEELKAMGLKIGLVTSGLYEKAYPEILDAFRTLGMGDPADFYDAIITAGHALRKGQSGTLGELSPKPHPWLYAETFRVGLGMDYHERNAVIGIEDSGAGVVSIRLAGMQAWGIGGGNIEQSGTKGLCSEFSNDFEGLLKRIRLRAEA</sequence>
<dbReference type="CDD" id="cd07505">
    <property type="entry name" value="HAD_BPGM-like"/>
    <property type="match status" value="1"/>
</dbReference>
<dbReference type="SFLD" id="SFLDS00003">
    <property type="entry name" value="Haloacid_Dehalogenase"/>
    <property type="match status" value="1"/>
</dbReference>